<gene>
    <name evidence="1" type="ORF">GSI01S_29_00120</name>
</gene>
<evidence type="ECO:0000313" key="1">
    <source>
        <dbReference type="EMBL" id="GAC62124.1"/>
    </source>
</evidence>
<sequence>MSDVALLELEETIDQADASIRDSYVVSVFARWEWGKHVLAERGDAGRLRNGRMTELVALSGRSRSELSYRIQLAERYVSEAELSTVVDGCESWTQVRRTLVGARPDEGDEEPAQEPSRLRPVFLAETRIHDLLAGLASVNVRDFTAHELDQAIASIDQIIDNAREVRGIYGG</sequence>
<accession>L7LMM3</accession>
<name>L7LMM3_9ACTN</name>
<comment type="caution">
    <text evidence="1">The sequence shown here is derived from an EMBL/GenBank/DDBJ whole genome shotgun (WGS) entry which is preliminary data.</text>
</comment>
<reference evidence="1 2" key="1">
    <citation type="submission" date="2012-12" db="EMBL/GenBank/DDBJ databases">
        <title>Whole genome shotgun sequence of Gordonia sihwensis NBRC 108236.</title>
        <authorList>
            <person name="Yoshida I."/>
            <person name="Hosoyama A."/>
            <person name="Tsuchikane K."/>
            <person name="Ando Y."/>
            <person name="Baba S."/>
            <person name="Ohji S."/>
            <person name="Hamada M."/>
            <person name="Tamura T."/>
            <person name="Yamazoe A."/>
            <person name="Yamazaki S."/>
            <person name="Fujita N."/>
        </authorList>
    </citation>
    <scope>NUCLEOTIDE SEQUENCE [LARGE SCALE GENOMIC DNA]</scope>
    <source>
        <strain evidence="1 2">NBRC 108236</strain>
    </source>
</reference>
<proteinExistence type="predicted"/>
<dbReference type="Proteomes" id="UP000035083">
    <property type="component" value="Unassembled WGS sequence"/>
</dbReference>
<keyword evidence="2" id="KW-1185">Reference proteome</keyword>
<dbReference type="EMBL" id="BANU01000029">
    <property type="protein sequence ID" value="GAC62124.1"/>
    <property type="molecule type" value="Genomic_DNA"/>
</dbReference>
<evidence type="ECO:0000313" key="2">
    <source>
        <dbReference type="Proteomes" id="UP000035083"/>
    </source>
</evidence>
<organism evidence="1 2">
    <name type="scientific">Gordonia sihwensis NBRC 108236</name>
    <dbReference type="NCBI Taxonomy" id="1223544"/>
    <lineage>
        <taxon>Bacteria</taxon>
        <taxon>Bacillati</taxon>
        <taxon>Actinomycetota</taxon>
        <taxon>Actinomycetes</taxon>
        <taxon>Mycobacteriales</taxon>
        <taxon>Gordoniaceae</taxon>
        <taxon>Gordonia</taxon>
    </lineage>
</organism>
<dbReference type="RefSeq" id="WP_006897526.1">
    <property type="nucleotide sequence ID" value="NZ_BANU01000029.1"/>
</dbReference>
<protein>
    <submittedName>
        <fullName evidence="1">Uncharacterized protein</fullName>
    </submittedName>
</protein>
<dbReference type="AlphaFoldDB" id="L7LMM3"/>